<dbReference type="SUPFAM" id="SSF52402">
    <property type="entry name" value="Adenine nucleotide alpha hydrolases-like"/>
    <property type="match status" value="1"/>
</dbReference>
<dbReference type="Proteomes" id="UP000017081">
    <property type="component" value="Unassembled WGS sequence"/>
</dbReference>
<gene>
    <name evidence="1" type="ORF">HMPREF0202_02983</name>
</gene>
<accession>U7UUL6</accession>
<dbReference type="Gene3D" id="3.40.50.12370">
    <property type="match status" value="1"/>
</dbReference>
<protein>
    <recommendedName>
        <fullName evidence="3">UspA domain-containing protein</fullName>
    </recommendedName>
</protein>
<sequence>MNKEGFMEKMLVLFKYYNDAKLAIENFKSLKKRFNFEILPLYVKELRVPTGVTFLSPSMTMDILKEYEDEYIEDLKSLLLKEGVEEELVVEIGINKDIIQEYLKKVDCLMVEETEYLDEDFLDILKIVYKPVIIVNKNVSTFKNVVIISDDGVKINKSINSFIRDFPQIKNVTLLSWNYKYQENHLLELLKRKGIEVKVEMFNQHFNTKDEFFQKMNEFDFIVMGNLSKSFFFEKITKRMGVEIIEKAVKPIFIG</sequence>
<organism evidence="1 2">
    <name type="scientific">Cetobacterium somerae ATCC BAA-474</name>
    <dbReference type="NCBI Taxonomy" id="1319815"/>
    <lineage>
        <taxon>Bacteria</taxon>
        <taxon>Fusobacteriati</taxon>
        <taxon>Fusobacteriota</taxon>
        <taxon>Fusobacteriia</taxon>
        <taxon>Fusobacteriales</taxon>
        <taxon>Fusobacteriaceae</taxon>
        <taxon>Cetobacterium</taxon>
    </lineage>
</organism>
<reference evidence="1 2" key="1">
    <citation type="submission" date="2013-08" db="EMBL/GenBank/DDBJ databases">
        <authorList>
            <person name="Weinstock G."/>
            <person name="Sodergren E."/>
            <person name="Wylie T."/>
            <person name="Fulton L."/>
            <person name="Fulton R."/>
            <person name="Fronick C."/>
            <person name="O'Laughlin M."/>
            <person name="Godfrey J."/>
            <person name="Miner T."/>
            <person name="Herter B."/>
            <person name="Appelbaum E."/>
            <person name="Cordes M."/>
            <person name="Lek S."/>
            <person name="Wollam A."/>
            <person name="Pepin K.H."/>
            <person name="Palsikar V.B."/>
            <person name="Mitreva M."/>
            <person name="Wilson R.K."/>
        </authorList>
    </citation>
    <scope>NUCLEOTIDE SEQUENCE [LARGE SCALE GENOMIC DNA]</scope>
    <source>
        <strain evidence="1 2">ATCC BAA-474</strain>
    </source>
</reference>
<dbReference type="HOGENOM" id="CLU_096057_0_0_0"/>
<evidence type="ECO:0008006" key="3">
    <source>
        <dbReference type="Google" id="ProtNLM"/>
    </source>
</evidence>
<comment type="caution">
    <text evidence="1">The sequence shown here is derived from an EMBL/GenBank/DDBJ whole genome shotgun (WGS) entry which is preliminary data.</text>
</comment>
<dbReference type="eggNOG" id="COG0589">
    <property type="taxonomic scope" value="Bacteria"/>
</dbReference>
<dbReference type="EMBL" id="AXZF01000205">
    <property type="protein sequence ID" value="ERT62996.1"/>
    <property type="molecule type" value="Genomic_DNA"/>
</dbReference>
<evidence type="ECO:0000313" key="1">
    <source>
        <dbReference type="EMBL" id="ERT62996.1"/>
    </source>
</evidence>
<dbReference type="AlphaFoldDB" id="U7UUL6"/>
<evidence type="ECO:0000313" key="2">
    <source>
        <dbReference type="Proteomes" id="UP000017081"/>
    </source>
</evidence>
<proteinExistence type="predicted"/>
<keyword evidence="2" id="KW-1185">Reference proteome</keyword>
<name>U7UUL6_9FUSO</name>